<evidence type="ECO:0000256" key="6">
    <source>
        <dbReference type="ARBA" id="ARBA00023002"/>
    </source>
</evidence>
<evidence type="ECO:0000256" key="2">
    <source>
        <dbReference type="ARBA" id="ARBA00001966"/>
    </source>
</evidence>
<dbReference type="PANTHER" id="PTHR42917">
    <property type="entry name" value="2,4-DIENOYL-COA REDUCTASE"/>
    <property type="match status" value="1"/>
</dbReference>
<keyword evidence="6" id="KW-0560">Oxidoreductase</keyword>
<keyword evidence="12" id="KW-1185">Reference proteome</keyword>
<dbReference type="PANTHER" id="PTHR42917:SF2">
    <property type="entry name" value="2,4-DIENOYL-COA REDUCTASE [(2E)-ENOYL-COA-PRODUCING]"/>
    <property type="match status" value="1"/>
</dbReference>
<dbReference type="InterPro" id="IPR051793">
    <property type="entry name" value="NADH:flavin_oxidoreductase"/>
</dbReference>
<reference evidence="11 12" key="1">
    <citation type="submission" date="2021-01" db="EMBL/GenBank/DDBJ databases">
        <title>Roseomonas sp. nov, a bacterium isolated from an oil production mixture in Yumen Oilfield.</title>
        <authorList>
            <person name="Wu D."/>
        </authorList>
    </citation>
    <scope>NUCLEOTIDE SEQUENCE [LARGE SCALE GENOMIC DNA]</scope>
    <source>
        <strain evidence="11 12">ROY-5-3</strain>
    </source>
</reference>
<organism evidence="11 12">
    <name type="scientific">Falsiroseomonas oleicola</name>
    <dbReference type="NCBI Taxonomy" id="2801474"/>
    <lineage>
        <taxon>Bacteria</taxon>
        <taxon>Pseudomonadati</taxon>
        <taxon>Pseudomonadota</taxon>
        <taxon>Alphaproteobacteria</taxon>
        <taxon>Acetobacterales</taxon>
        <taxon>Roseomonadaceae</taxon>
        <taxon>Falsiroseomonas</taxon>
    </lineage>
</organism>
<evidence type="ECO:0000256" key="4">
    <source>
        <dbReference type="ARBA" id="ARBA00022643"/>
    </source>
</evidence>
<keyword evidence="3" id="KW-0285">Flavoprotein</keyword>
<dbReference type="Pfam" id="PF01266">
    <property type="entry name" value="DAO"/>
    <property type="match status" value="1"/>
</dbReference>
<sequence length="649" mass="67299">MTVAFPRLLGGFELAGRRLRNRIGYGAMTTRMPRDGAVTEALVAHLSARAAGGAGLVVTEALAACRSAAVPARVAVWDEAQFGGLQRLAAAVEGQGAALLGQLWHAGNAHRDARSLSAIGPSAVVDAASWTVPRALTSGEVEGLVEEYADSAARLQRAGFSGVEISAAHGFLPLQFLSPVTNLREDRWGGDAVGRSAFTRAILAAIRARCGAGFILGVKMPADDGVPGSIDPAEAARLVAAIVADVPPDLLCFSQGSHGPSLWMHAPDMHEAPMPFRESWASLRQAARGVPIAAIGRIMGPAMAEALLESGDAQMVMLARPLLADPQWPAKAAAGQVESIRPCIYCNACWGEIDRASTIGCSVNPRGGTPADAAPPPAPAEASRHVVVVGAGVAGLQAAAVAAERGHRVTLLSARPEAGGAARLHAALPGCGDIAGFLAYLERRAAVAGVSRRLGSSVADIQALAPDVAVLATGAEMGAPRRMTGGGQDLRSALAELLAEDAPRGGLAVLFDHDHTAATYAAAELLLARFGRLLLLTPRDAIARDVPAIYGQGVQRRLAAAEPRIEVLIHREPVDFADGRLRIRHILTGREVVVPDVALFTWSTPRRPRAGLEAALAEAGVPTLRIGDAVAPRLLLSAVRDGQYAGEAV</sequence>
<dbReference type="Pfam" id="PF00724">
    <property type="entry name" value="Oxidored_FMN"/>
    <property type="match status" value="1"/>
</dbReference>
<accession>A0ABS6H4T6</accession>
<evidence type="ECO:0000313" key="11">
    <source>
        <dbReference type="EMBL" id="MBU8542516.1"/>
    </source>
</evidence>
<keyword evidence="4" id="KW-0288">FMN</keyword>
<comment type="cofactor">
    <cofactor evidence="2">
        <name>[4Fe-4S] cluster</name>
        <dbReference type="ChEBI" id="CHEBI:49883"/>
    </cofactor>
</comment>
<evidence type="ECO:0000259" key="10">
    <source>
        <dbReference type="Pfam" id="PF01266"/>
    </source>
</evidence>
<name>A0ABS6H4T6_9PROT</name>
<gene>
    <name evidence="11" type="ORF">JJQ90_02310</name>
</gene>
<evidence type="ECO:0000256" key="3">
    <source>
        <dbReference type="ARBA" id="ARBA00022630"/>
    </source>
</evidence>
<dbReference type="Proteomes" id="UP000689967">
    <property type="component" value="Unassembled WGS sequence"/>
</dbReference>
<keyword evidence="5" id="KW-0479">Metal-binding</keyword>
<protein>
    <submittedName>
        <fullName evidence="11">FAD-binding protein</fullName>
    </submittedName>
</protein>
<keyword evidence="7" id="KW-0408">Iron</keyword>
<dbReference type="InterPro" id="IPR001155">
    <property type="entry name" value="OxRdtase_FMN_N"/>
</dbReference>
<feature type="domain" description="NADH:flavin oxidoreductase/NADH oxidase N-terminal" evidence="9">
    <location>
        <begin position="17"/>
        <end position="335"/>
    </location>
</feature>
<evidence type="ECO:0000256" key="5">
    <source>
        <dbReference type="ARBA" id="ARBA00022723"/>
    </source>
</evidence>
<evidence type="ECO:0000256" key="1">
    <source>
        <dbReference type="ARBA" id="ARBA00001917"/>
    </source>
</evidence>
<comment type="caution">
    <text evidence="11">The sequence shown here is derived from an EMBL/GenBank/DDBJ whole genome shotgun (WGS) entry which is preliminary data.</text>
</comment>
<dbReference type="RefSeq" id="WP_216872832.1">
    <property type="nucleotide sequence ID" value="NZ_JAERQM010000001.1"/>
</dbReference>
<dbReference type="InterPro" id="IPR006076">
    <property type="entry name" value="FAD-dep_OxRdtase"/>
</dbReference>
<comment type="cofactor">
    <cofactor evidence="1">
        <name>FMN</name>
        <dbReference type="ChEBI" id="CHEBI:58210"/>
    </cofactor>
</comment>
<dbReference type="EMBL" id="JAERQM010000001">
    <property type="protein sequence ID" value="MBU8542516.1"/>
    <property type="molecule type" value="Genomic_DNA"/>
</dbReference>
<proteinExistence type="predicted"/>
<evidence type="ECO:0000256" key="7">
    <source>
        <dbReference type="ARBA" id="ARBA00023004"/>
    </source>
</evidence>
<keyword evidence="8" id="KW-0411">Iron-sulfur</keyword>
<evidence type="ECO:0000259" key="9">
    <source>
        <dbReference type="Pfam" id="PF00724"/>
    </source>
</evidence>
<evidence type="ECO:0000256" key="8">
    <source>
        <dbReference type="ARBA" id="ARBA00023014"/>
    </source>
</evidence>
<feature type="domain" description="FAD dependent oxidoreductase" evidence="10">
    <location>
        <begin position="385"/>
        <end position="542"/>
    </location>
</feature>
<evidence type="ECO:0000313" key="12">
    <source>
        <dbReference type="Proteomes" id="UP000689967"/>
    </source>
</evidence>